<name>A0A6J6XXQ0_9ZZZZ</name>
<dbReference type="Gene3D" id="3.40.640.10">
    <property type="entry name" value="Type I PLP-dependent aspartate aminotransferase-like (Major domain)"/>
    <property type="match status" value="1"/>
</dbReference>
<dbReference type="PANTHER" id="PTHR14084">
    <property type="entry name" value="KYNURENINASE"/>
    <property type="match status" value="1"/>
</dbReference>
<dbReference type="PIRSF" id="PIRSF038800">
    <property type="entry name" value="KYNU"/>
    <property type="match status" value="1"/>
</dbReference>
<dbReference type="GO" id="GO:0019441">
    <property type="term" value="P:L-tryptophan catabolic process to kynurenine"/>
    <property type="evidence" value="ECO:0007669"/>
    <property type="project" value="TreeGrafter"/>
</dbReference>
<dbReference type="GO" id="GO:0030170">
    <property type="term" value="F:pyridoxal phosphate binding"/>
    <property type="evidence" value="ECO:0007669"/>
    <property type="project" value="InterPro"/>
</dbReference>
<dbReference type="Pfam" id="PF22580">
    <property type="entry name" value="KYNU_C"/>
    <property type="match status" value="1"/>
</dbReference>
<protein>
    <submittedName>
        <fullName evidence="4">Unannotated protein</fullName>
    </submittedName>
</protein>
<dbReference type="InterPro" id="IPR010111">
    <property type="entry name" value="Kynureninase"/>
</dbReference>
<dbReference type="AlphaFoldDB" id="A0A6J6XXQ0"/>
<accession>A0A6J6XXQ0</accession>
<dbReference type="SUPFAM" id="SSF53383">
    <property type="entry name" value="PLP-dependent transferases"/>
    <property type="match status" value="1"/>
</dbReference>
<organism evidence="4">
    <name type="scientific">freshwater metagenome</name>
    <dbReference type="NCBI Taxonomy" id="449393"/>
    <lineage>
        <taxon>unclassified sequences</taxon>
        <taxon>metagenomes</taxon>
        <taxon>ecological metagenomes</taxon>
    </lineage>
</organism>
<evidence type="ECO:0000256" key="2">
    <source>
        <dbReference type="ARBA" id="ARBA00022801"/>
    </source>
</evidence>
<dbReference type="InterPro" id="IPR015424">
    <property type="entry name" value="PyrdxlP-dep_Trfase"/>
</dbReference>
<gene>
    <name evidence="4" type="ORF">UFOPK3026_00532</name>
</gene>
<dbReference type="PANTHER" id="PTHR14084:SF0">
    <property type="entry name" value="KYNURENINASE"/>
    <property type="match status" value="1"/>
</dbReference>
<dbReference type="GO" id="GO:0009435">
    <property type="term" value="P:NAD+ biosynthetic process"/>
    <property type="evidence" value="ECO:0007669"/>
    <property type="project" value="InterPro"/>
</dbReference>
<dbReference type="GO" id="GO:0005737">
    <property type="term" value="C:cytoplasm"/>
    <property type="evidence" value="ECO:0007669"/>
    <property type="project" value="InterPro"/>
</dbReference>
<keyword evidence="3" id="KW-0663">Pyridoxal phosphate</keyword>
<dbReference type="EMBL" id="CAFAAP010000062">
    <property type="protein sequence ID" value="CAB4800603.1"/>
    <property type="molecule type" value="Genomic_DNA"/>
</dbReference>
<dbReference type="InterPro" id="IPR015422">
    <property type="entry name" value="PyrdxlP-dep_Trfase_small"/>
</dbReference>
<proteinExistence type="predicted"/>
<dbReference type="InterPro" id="IPR015421">
    <property type="entry name" value="PyrdxlP-dep_Trfase_major"/>
</dbReference>
<keyword evidence="2" id="KW-0378">Hydrolase</keyword>
<sequence length="418" mass="46079">MTSRSMALQLDAKDPLAKYRDEFMIVDQSLCYLDGNSLGRMPTETANVVDQYLRTEWATKLVSGWSDWIDEAQSVGDLIGRASLGAAAGQMLCVDTTSMNFYQLCCAAVDARPDRKTVITDTANFPTDRYILEGICKQRGLKLVVIDDDSGEEYISPEMLTEVLNVDVALVSLSVIQYRSGVLHDVAKLTQLARDAGALFVWDASHAVGVVPMQFDRDNIDLAVGCTYKYGNSGPGSPAWLYVSHRMQSELQVPIQGWFAQNDQFAMGQGFDRTTGMRGFQVASPSIIGMRCVTTAFSMIERAGLSAIAQKAAQGTELMLALHDAWLAPLGFSVVTPRDSKRRGGHISVRHQDAQKISEAMRIFGNVIGDFRQPDCIRLAISPLPTSYVEVFDGFERIRDLVVTRKYLEVGEASTRVT</sequence>
<dbReference type="Gene3D" id="3.90.1150.10">
    <property type="entry name" value="Aspartate Aminotransferase, domain 1"/>
    <property type="match status" value="1"/>
</dbReference>
<dbReference type="GO" id="GO:0043420">
    <property type="term" value="P:anthranilate metabolic process"/>
    <property type="evidence" value="ECO:0007669"/>
    <property type="project" value="TreeGrafter"/>
</dbReference>
<reference evidence="4" key="1">
    <citation type="submission" date="2020-05" db="EMBL/GenBank/DDBJ databases">
        <authorList>
            <person name="Chiriac C."/>
            <person name="Salcher M."/>
            <person name="Ghai R."/>
            <person name="Kavagutti S V."/>
        </authorList>
    </citation>
    <scope>NUCLEOTIDE SEQUENCE</scope>
</reference>
<evidence type="ECO:0000256" key="3">
    <source>
        <dbReference type="ARBA" id="ARBA00022898"/>
    </source>
</evidence>
<keyword evidence="1" id="KW-0662">Pyridine nucleotide biosynthesis</keyword>
<evidence type="ECO:0000256" key="1">
    <source>
        <dbReference type="ARBA" id="ARBA00022642"/>
    </source>
</evidence>
<evidence type="ECO:0000313" key="4">
    <source>
        <dbReference type="EMBL" id="CAB4800603.1"/>
    </source>
</evidence>
<dbReference type="GO" id="GO:0030429">
    <property type="term" value="F:kynureninase activity"/>
    <property type="evidence" value="ECO:0007669"/>
    <property type="project" value="InterPro"/>
</dbReference>